<dbReference type="GeneID" id="76200324"/>
<feature type="transmembrane region" description="Helical" evidence="1">
    <location>
        <begin position="73"/>
        <end position="91"/>
    </location>
</feature>
<comment type="caution">
    <text evidence="3">The sequence shown here is derived from an EMBL/GenBank/DDBJ whole genome shotgun (WGS) entry which is preliminary data.</text>
</comment>
<evidence type="ECO:0000313" key="4">
    <source>
        <dbReference type="Proteomes" id="UP001596417"/>
    </source>
</evidence>
<name>A0ABD5YW05_9EURY</name>
<evidence type="ECO:0000259" key="2">
    <source>
        <dbReference type="Pfam" id="PF24460"/>
    </source>
</evidence>
<evidence type="ECO:0000256" key="1">
    <source>
        <dbReference type="SAM" id="Phobius"/>
    </source>
</evidence>
<keyword evidence="1" id="KW-0472">Membrane</keyword>
<evidence type="ECO:0000313" key="3">
    <source>
        <dbReference type="EMBL" id="MFC7190680.1"/>
    </source>
</evidence>
<dbReference type="RefSeq" id="WP_264555987.1">
    <property type="nucleotide sequence ID" value="NZ_CP109979.1"/>
</dbReference>
<dbReference type="InterPro" id="IPR055997">
    <property type="entry name" value="DUF7575"/>
</dbReference>
<keyword evidence="1" id="KW-0812">Transmembrane</keyword>
<proteinExistence type="predicted"/>
<keyword evidence="1" id="KW-1133">Transmembrane helix</keyword>
<dbReference type="Pfam" id="PF24460">
    <property type="entry name" value="DUF7575"/>
    <property type="match status" value="1"/>
</dbReference>
<accession>A0ABD5YW05</accession>
<dbReference type="Proteomes" id="UP001596417">
    <property type="component" value="Unassembled WGS sequence"/>
</dbReference>
<gene>
    <name evidence="3" type="ORF">ACFQL7_13105</name>
</gene>
<dbReference type="AlphaFoldDB" id="A0ABD5YW05"/>
<feature type="transmembrane region" description="Helical" evidence="1">
    <location>
        <begin position="6"/>
        <end position="27"/>
    </location>
</feature>
<feature type="domain" description="DUF7575" evidence="2">
    <location>
        <begin position="105"/>
        <end position="128"/>
    </location>
</feature>
<protein>
    <submittedName>
        <fullName evidence="3">Zinc ribbon domain-containing protein</fullName>
    </submittedName>
</protein>
<dbReference type="EMBL" id="JBHTAX010000001">
    <property type="protein sequence ID" value="MFC7190680.1"/>
    <property type="molecule type" value="Genomic_DNA"/>
</dbReference>
<feature type="transmembrane region" description="Helical" evidence="1">
    <location>
        <begin position="34"/>
        <end position="53"/>
    </location>
</feature>
<sequence length="138" mass="15659">MGETRWKRPWLAMLLGTLLTGFGHLYLRRWWRALGWLLATYATMVLFVPSAATDALISQIMSLKPVSVPIVDVLPLLLVGIASVFDAYVLARMNNQRVLEQQMGIQRCSNCHRPIDPDVSFCQWCANPRDEPSENEIS</sequence>
<keyword evidence="4" id="KW-1185">Reference proteome</keyword>
<organism evidence="3 4">
    <name type="scientific">Halocatena marina</name>
    <dbReference type="NCBI Taxonomy" id="2934937"/>
    <lineage>
        <taxon>Archaea</taxon>
        <taxon>Methanobacteriati</taxon>
        <taxon>Methanobacteriota</taxon>
        <taxon>Stenosarchaea group</taxon>
        <taxon>Halobacteria</taxon>
        <taxon>Halobacteriales</taxon>
        <taxon>Natronomonadaceae</taxon>
        <taxon>Halocatena</taxon>
    </lineage>
</organism>
<reference evidence="3 4" key="1">
    <citation type="journal article" date="2019" name="Int. J. Syst. Evol. Microbiol.">
        <title>The Global Catalogue of Microorganisms (GCM) 10K type strain sequencing project: providing services to taxonomists for standard genome sequencing and annotation.</title>
        <authorList>
            <consortium name="The Broad Institute Genomics Platform"/>
            <consortium name="The Broad Institute Genome Sequencing Center for Infectious Disease"/>
            <person name="Wu L."/>
            <person name="Ma J."/>
        </authorList>
    </citation>
    <scope>NUCLEOTIDE SEQUENCE [LARGE SCALE GENOMIC DNA]</scope>
    <source>
        <strain evidence="3 4">RDMS1</strain>
    </source>
</reference>